<dbReference type="AlphaFoldDB" id="A0AAD7H2W2"/>
<name>A0AAD7H2W2_MYCRO</name>
<evidence type="ECO:0000313" key="1">
    <source>
        <dbReference type="EMBL" id="KAJ7710363.1"/>
    </source>
</evidence>
<feature type="non-terminal residue" evidence="1">
    <location>
        <position position="99"/>
    </location>
</feature>
<protein>
    <submittedName>
        <fullName evidence="1">Uncharacterized protein</fullName>
    </submittedName>
</protein>
<accession>A0AAD7H2W2</accession>
<sequence>FSPGHEQLRTHGVYCDFSRLSHVIPNFMGGAIPRSDRGDREYYCMSILTLFKPWRKPEDLKDNVSTWDPTFVEHEFSPRQSQLLRNFNLRYECNDARDD</sequence>
<proteinExistence type="predicted"/>
<comment type="caution">
    <text evidence="1">The sequence shown here is derived from an EMBL/GenBank/DDBJ whole genome shotgun (WGS) entry which is preliminary data.</text>
</comment>
<evidence type="ECO:0000313" key="2">
    <source>
        <dbReference type="Proteomes" id="UP001221757"/>
    </source>
</evidence>
<keyword evidence="2" id="KW-1185">Reference proteome</keyword>
<reference evidence="1" key="1">
    <citation type="submission" date="2023-03" db="EMBL/GenBank/DDBJ databases">
        <title>Massive genome expansion in bonnet fungi (Mycena s.s.) driven by repeated elements and novel gene families across ecological guilds.</title>
        <authorList>
            <consortium name="Lawrence Berkeley National Laboratory"/>
            <person name="Harder C.B."/>
            <person name="Miyauchi S."/>
            <person name="Viragh M."/>
            <person name="Kuo A."/>
            <person name="Thoen E."/>
            <person name="Andreopoulos B."/>
            <person name="Lu D."/>
            <person name="Skrede I."/>
            <person name="Drula E."/>
            <person name="Henrissat B."/>
            <person name="Morin E."/>
            <person name="Kohler A."/>
            <person name="Barry K."/>
            <person name="LaButti K."/>
            <person name="Morin E."/>
            <person name="Salamov A."/>
            <person name="Lipzen A."/>
            <person name="Mereny Z."/>
            <person name="Hegedus B."/>
            <person name="Baldrian P."/>
            <person name="Stursova M."/>
            <person name="Weitz H."/>
            <person name="Taylor A."/>
            <person name="Grigoriev I.V."/>
            <person name="Nagy L.G."/>
            <person name="Martin F."/>
            <person name="Kauserud H."/>
        </authorList>
    </citation>
    <scope>NUCLEOTIDE SEQUENCE</scope>
    <source>
        <strain evidence="1">CBHHK067</strain>
    </source>
</reference>
<organism evidence="1 2">
    <name type="scientific">Mycena rosella</name>
    <name type="common">Pink bonnet</name>
    <name type="synonym">Agaricus rosellus</name>
    <dbReference type="NCBI Taxonomy" id="1033263"/>
    <lineage>
        <taxon>Eukaryota</taxon>
        <taxon>Fungi</taxon>
        <taxon>Dikarya</taxon>
        <taxon>Basidiomycota</taxon>
        <taxon>Agaricomycotina</taxon>
        <taxon>Agaricomycetes</taxon>
        <taxon>Agaricomycetidae</taxon>
        <taxon>Agaricales</taxon>
        <taxon>Marasmiineae</taxon>
        <taxon>Mycenaceae</taxon>
        <taxon>Mycena</taxon>
    </lineage>
</organism>
<gene>
    <name evidence="1" type="ORF">B0H17DRAFT_900512</name>
</gene>
<dbReference type="EMBL" id="JARKIE010000001">
    <property type="protein sequence ID" value="KAJ7710363.1"/>
    <property type="molecule type" value="Genomic_DNA"/>
</dbReference>
<dbReference type="Proteomes" id="UP001221757">
    <property type="component" value="Unassembled WGS sequence"/>
</dbReference>
<feature type="non-terminal residue" evidence="1">
    <location>
        <position position="1"/>
    </location>
</feature>